<organism evidence="2 3">
    <name type="scientific">Chroococcidiopsis cubana SAG 39.79</name>
    <dbReference type="NCBI Taxonomy" id="388085"/>
    <lineage>
        <taxon>Bacteria</taxon>
        <taxon>Bacillati</taxon>
        <taxon>Cyanobacteriota</taxon>
        <taxon>Cyanophyceae</taxon>
        <taxon>Chroococcidiopsidales</taxon>
        <taxon>Chroococcidiopsidaceae</taxon>
        <taxon>Chroococcidiopsis</taxon>
    </lineage>
</organism>
<dbReference type="PROSITE" id="PS51301">
    <property type="entry name" value="KILA_N"/>
    <property type="match status" value="1"/>
</dbReference>
<comment type="caution">
    <text evidence="2">The sequence shown here is derived from an EMBL/GenBank/DDBJ whole genome shotgun (WGS) entry which is preliminary data.</text>
</comment>
<sequence>MNLITHNVNKVMIAQRVVDGYINLTAMAKANDKLIADYLRLETTKAFLQELSQSMGIPIVDLVRIKTGRGGGTWGHPQVAINCGQWCSPSFAVLVSQWVFDWMRKGKTPAIAQPVVSSRERELQLELELIRAKQHYQDTGYAIALSTSPAMLQWLRGETPPPPKIEYRDRFVDPTTGQEIGSSSGRSLTQVIADAGLNPKSTRDRNRVKKILKCCGFDYDKMQRWVSASYLREYPVLEEEVYQQALKAVLAGVAEFQPQPNLFVHSLEQATLAPDSIPHHLPKKES</sequence>
<name>A0AB37UGC1_9CYAN</name>
<gene>
    <name evidence="2" type="ORF">DSM107010_41350</name>
</gene>
<dbReference type="SUPFAM" id="SSF54616">
    <property type="entry name" value="DNA-binding domain of Mlu1-box binding protein MBP1"/>
    <property type="match status" value="1"/>
</dbReference>
<dbReference type="RefSeq" id="WP_106166210.1">
    <property type="nucleotide sequence ID" value="NZ_JAVKZF010000004.1"/>
</dbReference>
<reference evidence="2 3" key="1">
    <citation type="journal article" date="2019" name="Genome Biol. Evol.">
        <title>Day and night: Metabolic profiles and evolutionary relationships of six axenic non-marine cyanobacteria.</title>
        <authorList>
            <person name="Will S.E."/>
            <person name="Henke P."/>
            <person name="Boedeker C."/>
            <person name="Huang S."/>
            <person name="Brinkmann H."/>
            <person name="Rohde M."/>
            <person name="Jarek M."/>
            <person name="Friedl T."/>
            <person name="Seufert S."/>
            <person name="Schumacher M."/>
            <person name="Overmann J."/>
            <person name="Neumann-Schaal M."/>
            <person name="Petersen J."/>
        </authorList>
    </citation>
    <scope>NUCLEOTIDE SEQUENCE [LARGE SCALE GENOMIC DNA]</scope>
    <source>
        <strain evidence="2 3">SAG 39.79</strain>
    </source>
</reference>
<keyword evidence="3" id="KW-1185">Reference proteome</keyword>
<dbReference type="EMBL" id="RSCK01000040">
    <property type="protein sequence ID" value="RUT10568.1"/>
    <property type="molecule type" value="Genomic_DNA"/>
</dbReference>
<proteinExistence type="predicted"/>
<dbReference type="InterPro" id="IPR036887">
    <property type="entry name" value="HTH_APSES_sf"/>
</dbReference>
<dbReference type="AlphaFoldDB" id="A0AB37UGC1"/>
<dbReference type="InterPro" id="IPR017880">
    <property type="entry name" value="KilA_N"/>
</dbReference>
<feature type="domain" description="KilA-N" evidence="1">
    <location>
        <begin position="1"/>
        <end position="102"/>
    </location>
</feature>
<evidence type="ECO:0000313" key="3">
    <source>
        <dbReference type="Proteomes" id="UP000282574"/>
    </source>
</evidence>
<evidence type="ECO:0000313" key="2">
    <source>
        <dbReference type="EMBL" id="RUT10568.1"/>
    </source>
</evidence>
<dbReference type="GO" id="GO:0003677">
    <property type="term" value="F:DNA binding"/>
    <property type="evidence" value="ECO:0007669"/>
    <property type="project" value="InterPro"/>
</dbReference>
<evidence type="ECO:0000259" key="1">
    <source>
        <dbReference type="PROSITE" id="PS51301"/>
    </source>
</evidence>
<dbReference type="Proteomes" id="UP000282574">
    <property type="component" value="Unassembled WGS sequence"/>
</dbReference>
<dbReference type="SMART" id="SM01252">
    <property type="entry name" value="KilA-N"/>
    <property type="match status" value="1"/>
</dbReference>
<protein>
    <recommendedName>
        <fullName evidence="1">KilA-N domain-containing protein</fullName>
    </recommendedName>
</protein>
<accession>A0AB37UGC1</accession>
<dbReference type="InterPro" id="IPR018004">
    <property type="entry name" value="KilA/APSES_HTH"/>
</dbReference>
<dbReference type="Pfam" id="PF04383">
    <property type="entry name" value="KilA-N"/>
    <property type="match status" value="1"/>
</dbReference>